<dbReference type="InterPro" id="IPR000807">
    <property type="entry name" value="ImidazoleglycerolP_deHydtase"/>
</dbReference>
<dbReference type="Pfam" id="PF00475">
    <property type="entry name" value="IGPD"/>
    <property type="match status" value="1"/>
</dbReference>
<dbReference type="GO" id="GO:0005737">
    <property type="term" value="C:cytoplasm"/>
    <property type="evidence" value="ECO:0007669"/>
    <property type="project" value="UniProtKB-SubCell"/>
</dbReference>
<accession>A0A1Q2L368</accession>
<dbReference type="GO" id="GO:0004424">
    <property type="term" value="F:imidazoleglycerol-phosphate dehydratase activity"/>
    <property type="evidence" value="ECO:0007669"/>
    <property type="project" value="UniProtKB-UniRule"/>
</dbReference>
<proteinExistence type="inferred from homology"/>
<comment type="catalytic activity">
    <reaction evidence="6 7">
        <text>D-erythro-1-(imidazol-4-yl)glycerol 3-phosphate = 3-(imidazol-4-yl)-2-oxopropyl phosphate + H2O</text>
        <dbReference type="Rhea" id="RHEA:11040"/>
        <dbReference type="ChEBI" id="CHEBI:15377"/>
        <dbReference type="ChEBI" id="CHEBI:57766"/>
        <dbReference type="ChEBI" id="CHEBI:58278"/>
        <dbReference type="EC" id="4.2.1.19"/>
    </reaction>
</comment>
<comment type="subcellular location">
    <subcellularLocation>
        <location evidence="6 7">Cytoplasm</location>
    </subcellularLocation>
</comment>
<reference evidence="8 9" key="1">
    <citation type="submission" date="2017-02" db="EMBL/GenBank/DDBJ databases">
        <title>The complete genomic sequence of a novel cold adapted crude oil-degrading bacterium Planococcus qaidamina Y42.</title>
        <authorList>
            <person name="Yang R."/>
        </authorList>
    </citation>
    <scope>NUCLEOTIDE SEQUENCE [LARGE SCALE GENOMIC DNA]</scope>
    <source>
        <strain evidence="8 9">Y42</strain>
    </source>
</reference>
<keyword evidence="3 6" id="KW-0028">Amino-acid biosynthesis</keyword>
<name>A0A1Q2L368_9BACL</name>
<evidence type="ECO:0000256" key="1">
    <source>
        <dbReference type="ARBA" id="ARBA00005047"/>
    </source>
</evidence>
<organism evidence="8 9">
    <name type="scientific">Planococcus lenghuensis</name>
    <dbReference type="NCBI Taxonomy" id="2213202"/>
    <lineage>
        <taxon>Bacteria</taxon>
        <taxon>Bacillati</taxon>
        <taxon>Bacillota</taxon>
        <taxon>Bacilli</taxon>
        <taxon>Bacillales</taxon>
        <taxon>Caryophanaceae</taxon>
        <taxon>Planococcus</taxon>
    </lineage>
</organism>
<gene>
    <name evidence="6" type="primary">hisB</name>
    <name evidence="8" type="ORF">B0X71_16295</name>
</gene>
<dbReference type="NCBIfam" id="NF002114">
    <property type="entry name" value="PRK00951.2-4"/>
    <property type="match status" value="1"/>
</dbReference>
<evidence type="ECO:0000313" key="8">
    <source>
        <dbReference type="EMBL" id="AQQ54507.1"/>
    </source>
</evidence>
<dbReference type="EMBL" id="CP019640">
    <property type="protein sequence ID" value="AQQ54507.1"/>
    <property type="molecule type" value="Genomic_DNA"/>
</dbReference>
<evidence type="ECO:0000256" key="5">
    <source>
        <dbReference type="ARBA" id="ARBA00023239"/>
    </source>
</evidence>
<evidence type="ECO:0000256" key="3">
    <source>
        <dbReference type="ARBA" id="ARBA00022605"/>
    </source>
</evidence>
<dbReference type="NCBIfam" id="NF002107">
    <property type="entry name" value="PRK00951.1-2"/>
    <property type="match status" value="1"/>
</dbReference>
<comment type="pathway">
    <text evidence="1 6 7">Amino-acid biosynthesis; L-histidine biosynthesis; L-histidine from 5-phospho-alpha-D-ribose 1-diphosphate: step 6/9.</text>
</comment>
<dbReference type="AlphaFoldDB" id="A0A1Q2L368"/>
<comment type="similarity">
    <text evidence="6 7">Belongs to the imidazoleglycerol-phosphate dehydratase family.</text>
</comment>
<dbReference type="SUPFAM" id="SSF54211">
    <property type="entry name" value="Ribosomal protein S5 domain 2-like"/>
    <property type="match status" value="2"/>
</dbReference>
<evidence type="ECO:0000256" key="2">
    <source>
        <dbReference type="ARBA" id="ARBA00016664"/>
    </source>
</evidence>
<dbReference type="OrthoDB" id="9790411at2"/>
<dbReference type="InterPro" id="IPR020565">
    <property type="entry name" value="ImidazoleglycerP_deHydtase_CS"/>
</dbReference>
<dbReference type="RefSeq" id="WP_077590401.1">
    <property type="nucleotide sequence ID" value="NZ_CP019640.1"/>
</dbReference>
<dbReference type="UniPathway" id="UPA00031">
    <property type="reaction ID" value="UER00011"/>
</dbReference>
<dbReference type="CDD" id="cd07914">
    <property type="entry name" value="IGPD"/>
    <property type="match status" value="1"/>
</dbReference>
<evidence type="ECO:0000313" key="9">
    <source>
        <dbReference type="Proteomes" id="UP000188184"/>
    </source>
</evidence>
<keyword evidence="5 6" id="KW-0456">Lyase</keyword>
<dbReference type="PANTHER" id="PTHR23133">
    <property type="entry name" value="IMIDAZOLEGLYCEROL-PHOSPHATE DEHYDRATASE HIS7"/>
    <property type="match status" value="1"/>
</dbReference>
<dbReference type="NCBIfam" id="NF002111">
    <property type="entry name" value="PRK00951.2-1"/>
    <property type="match status" value="1"/>
</dbReference>
<keyword evidence="6" id="KW-0963">Cytoplasm</keyword>
<keyword evidence="4 6" id="KW-0368">Histidine biosynthesis</keyword>
<dbReference type="PROSITE" id="PS00954">
    <property type="entry name" value="IGP_DEHYDRATASE_1"/>
    <property type="match status" value="1"/>
</dbReference>
<evidence type="ECO:0000256" key="7">
    <source>
        <dbReference type="RuleBase" id="RU000599"/>
    </source>
</evidence>
<dbReference type="GO" id="GO:0000105">
    <property type="term" value="P:L-histidine biosynthetic process"/>
    <property type="evidence" value="ECO:0007669"/>
    <property type="project" value="UniProtKB-UniRule"/>
</dbReference>
<dbReference type="InterPro" id="IPR038494">
    <property type="entry name" value="IGPD_sf"/>
</dbReference>
<protein>
    <recommendedName>
        <fullName evidence="2 6">Imidazoleglycerol-phosphate dehydratase</fullName>
        <shortName evidence="6">IGPD</shortName>
        <ecNumber evidence="6 7">4.2.1.19</ecNumber>
    </recommendedName>
</protein>
<evidence type="ECO:0000256" key="4">
    <source>
        <dbReference type="ARBA" id="ARBA00023102"/>
    </source>
</evidence>
<dbReference type="InterPro" id="IPR020568">
    <property type="entry name" value="Ribosomal_Su5_D2-typ_SF"/>
</dbReference>
<dbReference type="FunFam" id="3.30.230.40:FF:000001">
    <property type="entry name" value="Imidazoleglycerol-phosphate dehydratase HisB"/>
    <property type="match status" value="1"/>
</dbReference>
<dbReference type="HAMAP" id="MF_00076">
    <property type="entry name" value="HisB"/>
    <property type="match status" value="1"/>
</dbReference>
<dbReference type="KEGG" id="pmar:B0X71_16295"/>
<keyword evidence="9" id="KW-1185">Reference proteome</keyword>
<dbReference type="Proteomes" id="UP000188184">
    <property type="component" value="Chromosome"/>
</dbReference>
<dbReference type="EC" id="4.2.1.19" evidence="6 7"/>
<dbReference type="Gene3D" id="3.30.230.40">
    <property type="entry name" value="Imidazole glycerol phosphate dehydratase, domain 1"/>
    <property type="match status" value="2"/>
</dbReference>
<dbReference type="FunFam" id="3.30.230.40:FF:000003">
    <property type="entry name" value="Imidazoleglycerol-phosphate dehydratase HisB"/>
    <property type="match status" value="1"/>
</dbReference>
<evidence type="ECO:0000256" key="6">
    <source>
        <dbReference type="HAMAP-Rule" id="MF_00076"/>
    </source>
</evidence>
<sequence length="190" mass="20884">MKVSASRETKETAIDLTLQRGTGESVIDTGVGFLDHMLTLFTFHSGLELECRVKGDTHIDDHHTAEDTGIVLGGLLKELIGDKSGIRRYGMSYVPMDETLSRTVVDISGRPFFVYDAVISKEKVGTFDTELAEEFFRAVVINAGLTVHMDLIRGGNAHHEIESLFKSFARALREAMEPGDGRLPSTKGVL</sequence>
<dbReference type="PROSITE" id="PS00955">
    <property type="entry name" value="IGP_DEHYDRATASE_2"/>
    <property type="match status" value="1"/>
</dbReference>
<dbReference type="PANTHER" id="PTHR23133:SF2">
    <property type="entry name" value="IMIDAZOLEGLYCEROL-PHOSPHATE DEHYDRATASE"/>
    <property type="match status" value="1"/>
</dbReference>